<evidence type="ECO:0000313" key="1">
    <source>
        <dbReference type="EMBL" id="KAK4884184.1"/>
    </source>
</evidence>
<gene>
    <name evidence="1" type="ORF">RN001_000455</name>
</gene>
<dbReference type="EMBL" id="JARPUR010000001">
    <property type="protein sequence ID" value="KAK4884184.1"/>
    <property type="molecule type" value="Genomic_DNA"/>
</dbReference>
<organism evidence="1 2">
    <name type="scientific">Aquatica leii</name>
    <dbReference type="NCBI Taxonomy" id="1421715"/>
    <lineage>
        <taxon>Eukaryota</taxon>
        <taxon>Metazoa</taxon>
        <taxon>Ecdysozoa</taxon>
        <taxon>Arthropoda</taxon>
        <taxon>Hexapoda</taxon>
        <taxon>Insecta</taxon>
        <taxon>Pterygota</taxon>
        <taxon>Neoptera</taxon>
        <taxon>Endopterygota</taxon>
        <taxon>Coleoptera</taxon>
        <taxon>Polyphaga</taxon>
        <taxon>Elateriformia</taxon>
        <taxon>Elateroidea</taxon>
        <taxon>Lampyridae</taxon>
        <taxon>Luciolinae</taxon>
        <taxon>Aquatica</taxon>
    </lineage>
</organism>
<protein>
    <submittedName>
        <fullName evidence="1">Uncharacterized protein</fullName>
    </submittedName>
</protein>
<dbReference type="AlphaFoldDB" id="A0AAN7PEY1"/>
<keyword evidence="2" id="KW-1185">Reference proteome</keyword>
<proteinExistence type="predicted"/>
<reference evidence="2" key="1">
    <citation type="submission" date="2023-01" db="EMBL/GenBank/DDBJ databases">
        <title>Key to firefly adult light organ development and bioluminescence: homeobox transcription factors regulate luciferase expression and transportation to peroxisome.</title>
        <authorList>
            <person name="Fu X."/>
        </authorList>
    </citation>
    <scope>NUCLEOTIDE SEQUENCE [LARGE SCALE GENOMIC DNA]</scope>
</reference>
<name>A0AAN7PEY1_9COLE</name>
<accession>A0AAN7PEY1</accession>
<evidence type="ECO:0000313" key="2">
    <source>
        <dbReference type="Proteomes" id="UP001353858"/>
    </source>
</evidence>
<dbReference type="Proteomes" id="UP001353858">
    <property type="component" value="Unassembled WGS sequence"/>
</dbReference>
<comment type="caution">
    <text evidence="1">The sequence shown here is derived from an EMBL/GenBank/DDBJ whole genome shotgun (WGS) entry which is preliminary data.</text>
</comment>
<sequence length="571" mass="66170">MFTVSLISTIKKIKILKHGFSVTRNCTKTVLGEKVVPLTENTLLGRMMIYLNNVNKNFDSSPMQVNGSNTINNLVHGKTDSLRKLTIDQIANLFYAANISILSHSKQNLRKVLDILDVECCLRLASMEPNKILKVLSAFMYVVPNRITEYKFYHYATDDIDRCLKQCTKEELIHFIFYIGLQKKSKRAQTLLKKCLRNFNKDLVHNLTIEDLCIICNSTFRTNTKISNVHLLDQIKQVLNDNLSLLKDPALLITLIKTIQHNHYQDDDLLSTISCTIFFNKTFQYYTFATICHLLSAYADWLYYDEELFNLFIKQALKQLEETSVKSKKTYLTEQMRTKDILVFLRCISTLNCSNIDKEHLENLITLNIMERLSLGEFKNGVEQIVDIILYLWMIGCRPYKLIQIALTSENVGVIRKNNPKTVPHLNLLLSIIEYEENQLFQDLHLKYSSLTNFNSNQQIKSRPMLEKLLSIVQSTSTDIEKFEINYQVLHLNILGISGYKHGKKAVNIELLDGHTCVKNKKNYPNGWMQLKLRILEEQEEPLITINLEDVIAMNTSELQEFLEDEINLIC</sequence>